<gene>
    <name evidence="1" type="ORF">EG328_008603</name>
</gene>
<sequence>MKSNGNSRDFDEHPIKPVELERFVEIMRNEHADECFPEFAQRCAERREKWGEWTNVRNGFKQYSEVWREDFGLEIYFTHQSITQQHARAFWDARDKGVEFKSGCLTRG</sequence>
<evidence type="ECO:0000313" key="1">
    <source>
        <dbReference type="EMBL" id="KAE9966805.1"/>
    </source>
</evidence>
<accession>A0A8H3YN00</accession>
<protein>
    <submittedName>
        <fullName evidence="1">Uncharacterized protein</fullName>
    </submittedName>
</protein>
<organism evidence="1 2">
    <name type="scientific">Venturia inaequalis</name>
    <name type="common">Apple scab fungus</name>
    <dbReference type="NCBI Taxonomy" id="5025"/>
    <lineage>
        <taxon>Eukaryota</taxon>
        <taxon>Fungi</taxon>
        <taxon>Dikarya</taxon>
        <taxon>Ascomycota</taxon>
        <taxon>Pezizomycotina</taxon>
        <taxon>Dothideomycetes</taxon>
        <taxon>Pleosporomycetidae</taxon>
        <taxon>Venturiales</taxon>
        <taxon>Venturiaceae</taxon>
        <taxon>Venturia</taxon>
    </lineage>
</organism>
<reference evidence="1 2" key="1">
    <citation type="submission" date="2018-12" db="EMBL/GenBank/DDBJ databases">
        <title>Venturia inaequalis Genome Resource.</title>
        <authorList>
            <person name="Lichtner F.J."/>
        </authorList>
    </citation>
    <scope>NUCLEOTIDE SEQUENCE [LARGE SCALE GENOMIC DNA]</scope>
    <source>
        <strain evidence="1 2">120213</strain>
    </source>
</reference>
<proteinExistence type="predicted"/>
<dbReference type="EMBL" id="WNWS01000493">
    <property type="protein sequence ID" value="KAE9966805.1"/>
    <property type="molecule type" value="Genomic_DNA"/>
</dbReference>
<comment type="caution">
    <text evidence="1">The sequence shown here is derived from an EMBL/GenBank/DDBJ whole genome shotgun (WGS) entry which is preliminary data.</text>
</comment>
<dbReference type="Proteomes" id="UP000447873">
    <property type="component" value="Unassembled WGS sequence"/>
</dbReference>
<evidence type="ECO:0000313" key="2">
    <source>
        <dbReference type="Proteomes" id="UP000447873"/>
    </source>
</evidence>
<dbReference type="AlphaFoldDB" id="A0A8H3YN00"/>
<name>A0A8H3YN00_VENIN</name>